<feature type="compositionally biased region" description="Low complexity" evidence="1">
    <location>
        <begin position="27"/>
        <end position="39"/>
    </location>
</feature>
<protein>
    <submittedName>
        <fullName evidence="2">Uncharacterized protein</fullName>
    </submittedName>
</protein>
<dbReference type="AlphaFoldDB" id="A0AA40E1P9"/>
<feature type="region of interest" description="Disordered" evidence="1">
    <location>
        <begin position="1"/>
        <end position="104"/>
    </location>
</feature>
<accession>A0AA40E1P9</accession>
<evidence type="ECO:0000256" key="1">
    <source>
        <dbReference type="SAM" id="MobiDB-lite"/>
    </source>
</evidence>
<comment type="caution">
    <text evidence="2">The sequence shown here is derived from an EMBL/GenBank/DDBJ whole genome shotgun (WGS) entry which is preliminary data.</text>
</comment>
<name>A0AA40E1P9_9PEZI</name>
<evidence type="ECO:0000313" key="3">
    <source>
        <dbReference type="Proteomes" id="UP001172159"/>
    </source>
</evidence>
<evidence type="ECO:0000313" key="2">
    <source>
        <dbReference type="EMBL" id="KAK0723785.1"/>
    </source>
</evidence>
<proteinExistence type="predicted"/>
<dbReference type="Proteomes" id="UP001172159">
    <property type="component" value="Unassembled WGS sequence"/>
</dbReference>
<organism evidence="2 3">
    <name type="scientific">Apiosordaria backusii</name>
    <dbReference type="NCBI Taxonomy" id="314023"/>
    <lineage>
        <taxon>Eukaryota</taxon>
        <taxon>Fungi</taxon>
        <taxon>Dikarya</taxon>
        <taxon>Ascomycota</taxon>
        <taxon>Pezizomycotina</taxon>
        <taxon>Sordariomycetes</taxon>
        <taxon>Sordariomycetidae</taxon>
        <taxon>Sordariales</taxon>
        <taxon>Lasiosphaeriaceae</taxon>
        <taxon>Apiosordaria</taxon>
    </lineage>
</organism>
<keyword evidence="3" id="KW-1185">Reference proteome</keyword>
<gene>
    <name evidence="2" type="ORF">B0T21DRAFT_385969</name>
</gene>
<feature type="compositionally biased region" description="Basic residues" evidence="1">
    <location>
        <begin position="85"/>
        <end position="94"/>
    </location>
</feature>
<reference evidence="2" key="1">
    <citation type="submission" date="2023-06" db="EMBL/GenBank/DDBJ databases">
        <title>Genome-scale phylogeny and comparative genomics of the fungal order Sordariales.</title>
        <authorList>
            <consortium name="Lawrence Berkeley National Laboratory"/>
            <person name="Hensen N."/>
            <person name="Bonometti L."/>
            <person name="Westerberg I."/>
            <person name="Brannstrom I.O."/>
            <person name="Guillou S."/>
            <person name="Cros-Aarteil S."/>
            <person name="Calhoun S."/>
            <person name="Haridas S."/>
            <person name="Kuo A."/>
            <person name="Mondo S."/>
            <person name="Pangilinan J."/>
            <person name="Riley R."/>
            <person name="Labutti K."/>
            <person name="Andreopoulos B."/>
            <person name="Lipzen A."/>
            <person name="Chen C."/>
            <person name="Yanf M."/>
            <person name="Daum C."/>
            <person name="Ng V."/>
            <person name="Clum A."/>
            <person name="Steindorff A."/>
            <person name="Ohm R."/>
            <person name="Martin F."/>
            <person name="Silar P."/>
            <person name="Natvig D."/>
            <person name="Lalanne C."/>
            <person name="Gautier V."/>
            <person name="Ament-Velasquez S.L."/>
            <person name="Kruys A."/>
            <person name="Hutchinson M.I."/>
            <person name="Powell A.J."/>
            <person name="Barry K."/>
            <person name="Miller A.N."/>
            <person name="Grigoriev I.V."/>
            <person name="Debuchy R."/>
            <person name="Gladieux P."/>
            <person name="Thoren M.H."/>
            <person name="Johannesson H."/>
        </authorList>
    </citation>
    <scope>NUCLEOTIDE SEQUENCE</scope>
    <source>
        <strain evidence="2">CBS 540.89</strain>
    </source>
</reference>
<dbReference type="EMBL" id="JAUKTV010000011">
    <property type="protein sequence ID" value="KAK0723785.1"/>
    <property type="molecule type" value="Genomic_DNA"/>
</dbReference>
<sequence length="144" mass="15254">MSGRGRGRGRGASSTDSGARRARRSTRQAQQQQESEQAAPTIPPPAAYEPGIDPAISAPQNGMMAPPPPRGAKNTQGPSSLPHLFARRGTRREHSRGGSLASINSVPVSDSVYTAYTSQPDHLSESGGSFGSSLDFEFSFPRLF</sequence>